<evidence type="ECO:0000313" key="1">
    <source>
        <dbReference type="EMBL" id="JAD89266.1"/>
    </source>
</evidence>
<sequence length="64" mass="7237">MTNPRQLCIPYVTNLLQNFIKRSKGGELINNKTAGIKNSHDIDKISDRELTLRMLTSLLSCSMT</sequence>
<reference evidence="1" key="1">
    <citation type="submission" date="2014-09" db="EMBL/GenBank/DDBJ databases">
        <authorList>
            <person name="Magalhaes I.L.F."/>
            <person name="Oliveira U."/>
            <person name="Santos F.R."/>
            <person name="Vidigal T.H.D.A."/>
            <person name="Brescovit A.D."/>
            <person name="Santos A.J."/>
        </authorList>
    </citation>
    <scope>NUCLEOTIDE SEQUENCE</scope>
    <source>
        <tissue evidence="1">Shoot tissue taken approximately 20 cm above the soil surface</tissue>
    </source>
</reference>
<name>A0A0A9DN75_ARUDO</name>
<dbReference type="EMBL" id="GBRH01208629">
    <property type="protein sequence ID" value="JAD89266.1"/>
    <property type="molecule type" value="Transcribed_RNA"/>
</dbReference>
<dbReference type="AlphaFoldDB" id="A0A0A9DN75"/>
<organism evidence="1">
    <name type="scientific">Arundo donax</name>
    <name type="common">Giant reed</name>
    <name type="synonym">Donax arundinaceus</name>
    <dbReference type="NCBI Taxonomy" id="35708"/>
    <lineage>
        <taxon>Eukaryota</taxon>
        <taxon>Viridiplantae</taxon>
        <taxon>Streptophyta</taxon>
        <taxon>Embryophyta</taxon>
        <taxon>Tracheophyta</taxon>
        <taxon>Spermatophyta</taxon>
        <taxon>Magnoliopsida</taxon>
        <taxon>Liliopsida</taxon>
        <taxon>Poales</taxon>
        <taxon>Poaceae</taxon>
        <taxon>PACMAD clade</taxon>
        <taxon>Arundinoideae</taxon>
        <taxon>Arundineae</taxon>
        <taxon>Arundo</taxon>
    </lineage>
</organism>
<protein>
    <submittedName>
        <fullName evidence="1">Uncharacterized protein</fullName>
    </submittedName>
</protein>
<accession>A0A0A9DN75</accession>
<proteinExistence type="predicted"/>
<reference evidence="1" key="2">
    <citation type="journal article" date="2015" name="Data Brief">
        <title>Shoot transcriptome of the giant reed, Arundo donax.</title>
        <authorList>
            <person name="Barrero R.A."/>
            <person name="Guerrero F.D."/>
            <person name="Moolhuijzen P."/>
            <person name="Goolsby J.A."/>
            <person name="Tidwell J."/>
            <person name="Bellgard S.E."/>
            <person name="Bellgard M.I."/>
        </authorList>
    </citation>
    <scope>NUCLEOTIDE SEQUENCE</scope>
    <source>
        <tissue evidence="1">Shoot tissue taken approximately 20 cm above the soil surface</tissue>
    </source>
</reference>